<evidence type="ECO:0000313" key="4">
    <source>
        <dbReference type="Proteomes" id="UP000464378"/>
    </source>
</evidence>
<evidence type="ECO:0000259" key="1">
    <source>
        <dbReference type="Pfam" id="PF07583"/>
    </source>
</evidence>
<organism evidence="3">
    <name type="scientific">Tuwongella immobilis</name>
    <dbReference type="NCBI Taxonomy" id="692036"/>
    <lineage>
        <taxon>Bacteria</taxon>
        <taxon>Pseudomonadati</taxon>
        <taxon>Planctomycetota</taxon>
        <taxon>Planctomycetia</taxon>
        <taxon>Gemmatales</taxon>
        <taxon>Gemmataceae</taxon>
        <taxon>Tuwongella</taxon>
    </lineage>
</organism>
<evidence type="ECO:0008006" key="5">
    <source>
        <dbReference type="Google" id="ProtNLM"/>
    </source>
</evidence>
<evidence type="ECO:0000259" key="2">
    <source>
        <dbReference type="Pfam" id="PF07587"/>
    </source>
</evidence>
<feature type="domain" description="DUF1549" evidence="1">
    <location>
        <begin position="68"/>
        <end position="281"/>
    </location>
</feature>
<feature type="domain" description="DUF1553" evidence="2">
    <location>
        <begin position="453"/>
        <end position="717"/>
    </location>
</feature>
<protein>
    <recommendedName>
        <fullName evidence="5">DUF1553 domain-containing protein</fullName>
    </recommendedName>
</protein>
<dbReference type="KEGG" id="tim:GMBLW1_37820"/>
<keyword evidence="4" id="KW-1185">Reference proteome</keyword>
<dbReference type="RefSeq" id="WP_162660483.1">
    <property type="nucleotide sequence ID" value="NZ_LR593887.1"/>
</dbReference>
<proteinExistence type="predicted"/>
<dbReference type="AlphaFoldDB" id="A0A6C2YVJ3"/>
<accession>A0A6C2YVJ3</accession>
<sequence>MRRILLGGWLALGLTLCLLSQGWTNTPVSQSLPKEPPIRDSDRAHWAFQPLVNRPIPASANATAPNHPIDAWIRQALSARGIPPAPPADRLTLLRRLTLDLTGLPPTKDEAEAFLNDPDPQAYSKRVDALLASPHYGERWAQHWLDVVRFAESNGYEADTVRPYAWRYRDYIVRAFNSDKPYDQFVHEQIAGDWLAQGKSEREQLDALAAAGFHLAGPAHVVGGNSDPEELRQETLTEMVTGVSSVFLGLTVACARCHDHKFDPISQADYYRLQAFFAGTQSREIDMATEAESAAYRQERDPLMNQISKIRSQISAIDGPVTARVKVAKRAMLPEPLRLALDTSAKDRTAEQKALAKDAETLTKVAWDDIVGALTPEEKTRRVALREQLHALEAKLPPQPMKVTTVRDRDTPPPTHVLRRGEVHKKMAVVPALFPRVLSPANASLEMPEKSLNRLDLARWLTRPEHPLTARVMVNRIWQHHFGRGIVGTPNDFGTRGERPTHPELLDWLAGEFMRNGWSVKHLHRLIVTSQTYQQASRVPPSPAATQHDPDNRLLWRMNRRRLEGEAIRDSMLAASGRLNREIGGPSVRVPLEPEVYDLIFTEGEPDGLWPVTPDVRQHDRRSIYLLAKRNVRLPILEALDQPDRLLPCEARPVSTFAPQALILMNGPFATEQSLAFASRLIRESGADSARLIDLAHRHALGRPAKADEVTLLTAFLTEQTARIRQRITDKQPIARVPDCPESVDPAWAAAVVDLALAMFNRNDFVYLP</sequence>
<dbReference type="Pfam" id="PF07583">
    <property type="entry name" value="PSCyt2"/>
    <property type="match status" value="1"/>
</dbReference>
<evidence type="ECO:0000313" key="3">
    <source>
        <dbReference type="EMBL" id="VIP05411.1"/>
    </source>
</evidence>
<dbReference type="PANTHER" id="PTHR35889:SF3">
    <property type="entry name" value="F-BOX DOMAIN-CONTAINING PROTEIN"/>
    <property type="match status" value="1"/>
</dbReference>
<dbReference type="EMBL" id="LR586016">
    <property type="protein sequence ID" value="VIP05411.1"/>
    <property type="molecule type" value="Genomic_DNA"/>
</dbReference>
<dbReference type="PANTHER" id="PTHR35889">
    <property type="entry name" value="CYCLOINULO-OLIGOSACCHARIDE FRUCTANOTRANSFERASE-RELATED"/>
    <property type="match status" value="1"/>
</dbReference>
<dbReference type="EMBL" id="LR593887">
    <property type="protein sequence ID" value="VTS08178.1"/>
    <property type="molecule type" value="Genomic_DNA"/>
</dbReference>
<dbReference type="Pfam" id="PF07587">
    <property type="entry name" value="PSD1"/>
    <property type="match status" value="1"/>
</dbReference>
<dbReference type="InterPro" id="IPR011444">
    <property type="entry name" value="DUF1549"/>
</dbReference>
<name>A0A6C2YVJ3_9BACT</name>
<gene>
    <name evidence="3" type="ORF">GMBLW1_37820</name>
</gene>
<dbReference type="Proteomes" id="UP000464378">
    <property type="component" value="Chromosome"/>
</dbReference>
<dbReference type="InParanoid" id="A0A6C2YVJ3"/>
<dbReference type="InterPro" id="IPR022655">
    <property type="entry name" value="DUF1553"/>
</dbReference>
<reference evidence="3" key="1">
    <citation type="submission" date="2019-04" db="EMBL/GenBank/DDBJ databases">
        <authorList>
            <consortium name="Science for Life Laboratories"/>
        </authorList>
    </citation>
    <scope>NUCLEOTIDE SEQUENCE</scope>
    <source>
        <strain evidence="3">MBLW1</strain>
    </source>
</reference>